<dbReference type="SUPFAM" id="SSF56219">
    <property type="entry name" value="DNase I-like"/>
    <property type="match status" value="1"/>
</dbReference>
<dbReference type="InterPro" id="IPR036691">
    <property type="entry name" value="Endo/exonu/phosph_ase_sf"/>
</dbReference>
<organism evidence="1 2">
    <name type="scientific">Rhizopus stolonifer</name>
    <name type="common">Rhizopus nigricans</name>
    <dbReference type="NCBI Taxonomy" id="4846"/>
    <lineage>
        <taxon>Eukaryota</taxon>
        <taxon>Fungi</taxon>
        <taxon>Fungi incertae sedis</taxon>
        <taxon>Mucoromycota</taxon>
        <taxon>Mucoromycotina</taxon>
        <taxon>Mucoromycetes</taxon>
        <taxon>Mucorales</taxon>
        <taxon>Mucorineae</taxon>
        <taxon>Rhizopodaceae</taxon>
        <taxon>Rhizopus</taxon>
    </lineage>
</organism>
<dbReference type="EMBL" id="PJQM01001054">
    <property type="protein sequence ID" value="RCI03346.1"/>
    <property type="molecule type" value="Genomic_DNA"/>
</dbReference>
<accession>A0A367KMB8</accession>
<protein>
    <recommendedName>
        <fullName evidence="3">Endonuclease/exonuclease/phosphatase domain-containing protein</fullName>
    </recommendedName>
</protein>
<keyword evidence="2" id="KW-1185">Reference proteome</keyword>
<sequence length="235" mass="26394">MNIQLQHPNQPPRGAHHQSFTISTINCRGLRKTADLSVHSSFIRYFHIFHSQCQAKASIWSSHCVLVCLSPDFVLSNSFISTCDRIITATVLHATDHFHPLTVSVLYAPATRQDRLIFFRNIAITSSPFFQAEPTNHIVLASSEICKHVPFAWLQFVSRFFVDCLTPLGEAHAHIFHRSSSSSCLDYIFASADISPFKASSSIVYIQPLWSDHCLLQTTFKFPPITDTTFTGPGL</sequence>
<name>A0A367KMB8_RHIST</name>
<comment type="caution">
    <text evidence="1">The sequence shown here is derived from an EMBL/GenBank/DDBJ whole genome shotgun (WGS) entry which is preliminary data.</text>
</comment>
<reference evidence="1 2" key="1">
    <citation type="journal article" date="2018" name="G3 (Bethesda)">
        <title>Phylogenetic and Phylogenomic Definition of Rhizopus Species.</title>
        <authorList>
            <person name="Gryganskyi A.P."/>
            <person name="Golan J."/>
            <person name="Dolatabadi S."/>
            <person name="Mondo S."/>
            <person name="Robb S."/>
            <person name="Idnurm A."/>
            <person name="Muszewska A."/>
            <person name="Steczkiewicz K."/>
            <person name="Masonjones S."/>
            <person name="Liao H.L."/>
            <person name="Gajdeczka M.T."/>
            <person name="Anike F."/>
            <person name="Vuek A."/>
            <person name="Anishchenko I.M."/>
            <person name="Voigt K."/>
            <person name="de Hoog G.S."/>
            <person name="Smith M.E."/>
            <person name="Heitman J."/>
            <person name="Vilgalys R."/>
            <person name="Stajich J.E."/>
        </authorList>
    </citation>
    <scope>NUCLEOTIDE SEQUENCE [LARGE SCALE GENOMIC DNA]</scope>
    <source>
        <strain evidence="1 2">LSU 92-RS-03</strain>
    </source>
</reference>
<dbReference type="AlphaFoldDB" id="A0A367KMB8"/>
<gene>
    <name evidence="1" type="ORF">CU098_011968</name>
</gene>
<dbReference type="Proteomes" id="UP000253551">
    <property type="component" value="Unassembled WGS sequence"/>
</dbReference>
<evidence type="ECO:0008006" key="3">
    <source>
        <dbReference type="Google" id="ProtNLM"/>
    </source>
</evidence>
<dbReference type="STRING" id="4846.A0A367KMB8"/>
<dbReference type="OrthoDB" id="2208330at2759"/>
<evidence type="ECO:0000313" key="2">
    <source>
        <dbReference type="Proteomes" id="UP000253551"/>
    </source>
</evidence>
<evidence type="ECO:0000313" key="1">
    <source>
        <dbReference type="EMBL" id="RCI03346.1"/>
    </source>
</evidence>
<dbReference type="Gene3D" id="3.60.10.10">
    <property type="entry name" value="Endonuclease/exonuclease/phosphatase"/>
    <property type="match status" value="1"/>
</dbReference>
<proteinExistence type="predicted"/>